<comment type="caution">
    <text evidence="2">The sequence shown here is derived from an EMBL/GenBank/DDBJ whole genome shotgun (WGS) entry which is preliminary data.</text>
</comment>
<accession>A0AAV5VC04</accession>
<feature type="non-terminal residue" evidence="2">
    <location>
        <position position="321"/>
    </location>
</feature>
<dbReference type="EMBL" id="BTSY01000002">
    <property type="protein sequence ID" value="GMT15748.1"/>
    <property type="molecule type" value="Genomic_DNA"/>
</dbReference>
<dbReference type="SUPFAM" id="SSF75304">
    <property type="entry name" value="Amidase signature (AS) enzymes"/>
    <property type="match status" value="1"/>
</dbReference>
<reference evidence="2" key="1">
    <citation type="submission" date="2023-10" db="EMBL/GenBank/DDBJ databases">
        <title>Genome assembly of Pristionchus species.</title>
        <authorList>
            <person name="Yoshida K."/>
            <person name="Sommer R.J."/>
        </authorList>
    </citation>
    <scope>NUCLEOTIDE SEQUENCE</scope>
    <source>
        <strain evidence="2">RS5133</strain>
    </source>
</reference>
<gene>
    <name evidence="2" type="ORF">PFISCL1PPCAC_7045</name>
</gene>
<keyword evidence="3" id="KW-1185">Reference proteome</keyword>
<evidence type="ECO:0000259" key="1">
    <source>
        <dbReference type="Pfam" id="PF01425"/>
    </source>
</evidence>
<protein>
    <recommendedName>
        <fullName evidence="1">Amidase domain-containing protein</fullName>
    </recommendedName>
</protein>
<feature type="domain" description="Amidase" evidence="1">
    <location>
        <begin position="24"/>
        <end position="309"/>
    </location>
</feature>
<dbReference type="PANTHER" id="PTHR45847">
    <property type="entry name" value="FATTY ACID AMIDE HYDROLASE"/>
    <property type="match status" value="1"/>
</dbReference>
<proteinExistence type="predicted"/>
<dbReference type="PANTHER" id="PTHR45847:SF10">
    <property type="entry name" value="FATTY ACID AMIDE HYDROLASE 1"/>
    <property type="match status" value="1"/>
</dbReference>
<dbReference type="Proteomes" id="UP001432322">
    <property type="component" value="Unassembled WGS sequence"/>
</dbReference>
<dbReference type="GO" id="GO:0004040">
    <property type="term" value="F:amidase activity"/>
    <property type="evidence" value="ECO:0007669"/>
    <property type="project" value="TreeGrafter"/>
</dbReference>
<dbReference type="GO" id="GO:0009062">
    <property type="term" value="P:fatty acid catabolic process"/>
    <property type="evidence" value="ECO:0007669"/>
    <property type="project" value="TreeGrafter"/>
</dbReference>
<name>A0AAV5VC04_9BILA</name>
<organism evidence="2 3">
    <name type="scientific">Pristionchus fissidentatus</name>
    <dbReference type="NCBI Taxonomy" id="1538716"/>
    <lineage>
        <taxon>Eukaryota</taxon>
        <taxon>Metazoa</taxon>
        <taxon>Ecdysozoa</taxon>
        <taxon>Nematoda</taxon>
        <taxon>Chromadorea</taxon>
        <taxon>Rhabditida</taxon>
        <taxon>Rhabditina</taxon>
        <taxon>Diplogasteromorpha</taxon>
        <taxon>Diplogasteroidea</taxon>
        <taxon>Neodiplogasteridae</taxon>
        <taxon>Pristionchus</taxon>
    </lineage>
</organism>
<evidence type="ECO:0000313" key="3">
    <source>
        <dbReference type="Proteomes" id="UP001432322"/>
    </source>
</evidence>
<dbReference type="InterPro" id="IPR036928">
    <property type="entry name" value="AS_sf"/>
</dbReference>
<dbReference type="Gene3D" id="3.90.1300.10">
    <property type="entry name" value="Amidase signature (AS) domain"/>
    <property type="match status" value="1"/>
</dbReference>
<sequence length="321" mass="36173">MRLTVDFLDDGYKGPALGLGHPMIEYNDGPLAPTAEICAEILKHAWSSSFISDRDPYKAPVMWKSELYEEGKKYRIGYYTDDGWFTAAPGCVRMVHEAKEKLERMGHTLVPFTPPDLTHFCRVYFGALALDGASEMMGSMVDDIAPPIFLSALFTLRLPILVQRAIARIFGLLGYWRIAVFGRAMVRNTHELHDNYKWIQNYRLRFVEEMKKLNVDLLLTPANPLPAPPHDVPLLISTAACYTGLYNLLDFGGGTTKFGVWTEEDEKALENYPTSDPWYKIAKEGSKDSVGLPLGVHVACPPFHEEAMLRVLVDLEKGEEK</sequence>
<dbReference type="InterPro" id="IPR023631">
    <property type="entry name" value="Amidase_dom"/>
</dbReference>
<dbReference type="GO" id="GO:0017064">
    <property type="term" value="F:fatty acid amide hydrolase activity"/>
    <property type="evidence" value="ECO:0007669"/>
    <property type="project" value="TreeGrafter"/>
</dbReference>
<dbReference type="AlphaFoldDB" id="A0AAV5VC04"/>
<evidence type="ECO:0000313" key="2">
    <source>
        <dbReference type="EMBL" id="GMT15748.1"/>
    </source>
</evidence>
<dbReference type="Pfam" id="PF01425">
    <property type="entry name" value="Amidase"/>
    <property type="match status" value="1"/>
</dbReference>
<dbReference type="InterPro" id="IPR052096">
    <property type="entry name" value="Endocannabinoid_amidase"/>
</dbReference>